<organism evidence="7 8">
    <name type="scientific">Amycolatopsis acididurans</name>
    <dbReference type="NCBI Taxonomy" id="2724524"/>
    <lineage>
        <taxon>Bacteria</taxon>
        <taxon>Bacillati</taxon>
        <taxon>Actinomycetota</taxon>
        <taxon>Actinomycetes</taxon>
        <taxon>Pseudonocardiales</taxon>
        <taxon>Pseudonocardiaceae</taxon>
        <taxon>Amycolatopsis</taxon>
    </lineage>
</organism>
<dbReference type="EMBL" id="JAAXLS010000007">
    <property type="protein sequence ID" value="NKQ53929.1"/>
    <property type="molecule type" value="Genomic_DNA"/>
</dbReference>
<keyword evidence="4 5" id="KW-0472">Membrane</keyword>
<accession>A0ABX1J2S5</accession>
<feature type="domain" description="DUF202" evidence="6">
    <location>
        <begin position="7"/>
        <end position="69"/>
    </location>
</feature>
<keyword evidence="3 5" id="KW-1133">Transmembrane helix</keyword>
<keyword evidence="8" id="KW-1185">Reference proteome</keyword>
<keyword evidence="2 5" id="KW-0812">Transmembrane</keyword>
<dbReference type="Pfam" id="PF02656">
    <property type="entry name" value="DUF202"/>
    <property type="match status" value="1"/>
</dbReference>
<gene>
    <name evidence="7" type="ORF">HFP15_13665</name>
</gene>
<reference evidence="7 8" key="1">
    <citation type="submission" date="2020-04" db="EMBL/GenBank/DDBJ databases">
        <title>Novel species.</title>
        <authorList>
            <person name="Teo W.F.A."/>
            <person name="Lipun K."/>
            <person name="Srisuk N."/>
            <person name="Duangmal K."/>
        </authorList>
    </citation>
    <scope>NUCLEOTIDE SEQUENCE [LARGE SCALE GENOMIC DNA]</scope>
    <source>
        <strain evidence="7 8">K13G38</strain>
    </source>
</reference>
<evidence type="ECO:0000259" key="6">
    <source>
        <dbReference type="Pfam" id="PF02656"/>
    </source>
</evidence>
<sequence>MSVADRDPGLQPERTALAWQRTALAAAVVAVLMTRTGVIHRSVPDLLAAACAATAVVLAVLASRTVRATVAPRKLLWSVTVAVVGAGVFVTVGLFV</sequence>
<evidence type="ECO:0000313" key="7">
    <source>
        <dbReference type="EMBL" id="NKQ53929.1"/>
    </source>
</evidence>
<evidence type="ECO:0000256" key="1">
    <source>
        <dbReference type="ARBA" id="ARBA00004127"/>
    </source>
</evidence>
<comment type="subcellular location">
    <subcellularLocation>
        <location evidence="1">Endomembrane system</location>
        <topology evidence="1">Multi-pass membrane protein</topology>
    </subcellularLocation>
</comment>
<dbReference type="InterPro" id="IPR003807">
    <property type="entry name" value="DUF202"/>
</dbReference>
<feature type="transmembrane region" description="Helical" evidence="5">
    <location>
        <begin position="46"/>
        <end position="63"/>
    </location>
</feature>
<comment type="caution">
    <text evidence="7">The sequence shown here is derived from an EMBL/GenBank/DDBJ whole genome shotgun (WGS) entry which is preliminary data.</text>
</comment>
<proteinExistence type="predicted"/>
<protein>
    <submittedName>
        <fullName evidence="7">DUF202 domain-containing protein</fullName>
    </submittedName>
</protein>
<evidence type="ECO:0000256" key="3">
    <source>
        <dbReference type="ARBA" id="ARBA00022989"/>
    </source>
</evidence>
<evidence type="ECO:0000256" key="4">
    <source>
        <dbReference type="ARBA" id="ARBA00023136"/>
    </source>
</evidence>
<feature type="transmembrane region" description="Helical" evidence="5">
    <location>
        <begin position="75"/>
        <end position="95"/>
    </location>
</feature>
<name>A0ABX1J2S5_9PSEU</name>
<evidence type="ECO:0000256" key="5">
    <source>
        <dbReference type="SAM" id="Phobius"/>
    </source>
</evidence>
<dbReference type="Proteomes" id="UP000715441">
    <property type="component" value="Unassembled WGS sequence"/>
</dbReference>
<evidence type="ECO:0000256" key="2">
    <source>
        <dbReference type="ARBA" id="ARBA00022692"/>
    </source>
</evidence>
<feature type="transmembrane region" description="Helical" evidence="5">
    <location>
        <begin position="21"/>
        <end position="40"/>
    </location>
</feature>
<evidence type="ECO:0000313" key="8">
    <source>
        <dbReference type="Proteomes" id="UP000715441"/>
    </source>
</evidence>